<organism evidence="2 3">
    <name type="scientific">Cladobotryum mycophilum</name>
    <dbReference type="NCBI Taxonomy" id="491253"/>
    <lineage>
        <taxon>Eukaryota</taxon>
        <taxon>Fungi</taxon>
        <taxon>Dikarya</taxon>
        <taxon>Ascomycota</taxon>
        <taxon>Pezizomycotina</taxon>
        <taxon>Sordariomycetes</taxon>
        <taxon>Hypocreomycetidae</taxon>
        <taxon>Hypocreales</taxon>
        <taxon>Hypocreaceae</taxon>
        <taxon>Cladobotryum</taxon>
    </lineage>
</organism>
<feature type="compositionally biased region" description="Polar residues" evidence="1">
    <location>
        <begin position="1"/>
        <end position="15"/>
    </location>
</feature>
<evidence type="ECO:0000256" key="1">
    <source>
        <dbReference type="SAM" id="MobiDB-lite"/>
    </source>
</evidence>
<proteinExistence type="predicted"/>
<feature type="region of interest" description="Disordered" evidence="1">
    <location>
        <begin position="88"/>
        <end position="145"/>
    </location>
</feature>
<accession>A0ABR0S5F2</accession>
<feature type="region of interest" description="Disordered" evidence="1">
    <location>
        <begin position="167"/>
        <end position="200"/>
    </location>
</feature>
<dbReference type="Proteomes" id="UP001338125">
    <property type="component" value="Unassembled WGS sequence"/>
</dbReference>
<sequence>MSFMTTGMMSPSDTSRGLVRSHGHPRSGTRSAQQDWSEPRRYHSASSGFTTQKDHREPLSSLRTKRCRVVEVDDVVSLVEEDMWSRGSSREFGSVVAEPSDWSSGGRDRGMARRSATGRKIRLPSPPPDESRRFRCPSPPAPERRARDLRGFGSWCEPVNVPSQTFSDELFYDHGEGSSTRGREQSRPPRTPRERLLSTPELSPMSTHFTFCPCCGDEEDRINDTWCMRSKDRMDSQLEYASAYIASVKSGRR</sequence>
<feature type="compositionally biased region" description="Basic and acidic residues" evidence="1">
    <location>
        <begin position="171"/>
        <end position="196"/>
    </location>
</feature>
<dbReference type="EMBL" id="JAVFKD010000016">
    <property type="protein sequence ID" value="KAK5987062.1"/>
    <property type="molecule type" value="Genomic_DNA"/>
</dbReference>
<name>A0ABR0S5F2_9HYPO</name>
<evidence type="ECO:0000313" key="2">
    <source>
        <dbReference type="EMBL" id="KAK5987062.1"/>
    </source>
</evidence>
<keyword evidence="3" id="KW-1185">Reference proteome</keyword>
<comment type="caution">
    <text evidence="2">The sequence shown here is derived from an EMBL/GenBank/DDBJ whole genome shotgun (WGS) entry which is preliminary data.</text>
</comment>
<reference evidence="2 3" key="1">
    <citation type="submission" date="2024-01" db="EMBL/GenBank/DDBJ databases">
        <title>Complete genome of Cladobotryum mycophilum ATHUM6906.</title>
        <authorList>
            <person name="Christinaki A.C."/>
            <person name="Myridakis A.I."/>
            <person name="Kouvelis V.N."/>
        </authorList>
    </citation>
    <scope>NUCLEOTIDE SEQUENCE [LARGE SCALE GENOMIC DNA]</scope>
    <source>
        <strain evidence="2 3">ATHUM6906</strain>
    </source>
</reference>
<gene>
    <name evidence="2" type="ORF">PT974_11179</name>
</gene>
<protein>
    <submittedName>
        <fullName evidence="2">Uncharacterized protein</fullName>
    </submittedName>
</protein>
<feature type="region of interest" description="Disordered" evidence="1">
    <location>
        <begin position="1"/>
        <end position="61"/>
    </location>
</feature>
<evidence type="ECO:0000313" key="3">
    <source>
        <dbReference type="Proteomes" id="UP001338125"/>
    </source>
</evidence>